<keyword evidence="2" id="KW-0680">Restriction system</keyword>
<evidence type="ECO:0000313" key="7">
    <source>
        <dbReference type="Proteomes" id="UP000002651"/>
    </source>
</evidence>
<comment type="similarity">
    <text evidence="1">Belongs to the type-I restriction system S methylase family.</text>
</comment>
<evidence type="ECO:0000256" key="4">
    <source>
        <dbReference type="SAM" id="Coils"/>
    </source>
</evidence>
<name>G4NQ38_BACS4</name>
<dbReference type="HOGENOM" id="CLU_021095_10_0_9"/>
<dbReference type="EMBL" id="CP002905">
    <property type="protein sequence ID" value="AEP87287.1"/>
    <property type="molecule type" value="Genomic_DNA"/>
</dbReference>
<evidence type="ECO:0000259" key="5">
    <source>
        <dbReference type="Pfam" id="PF01420"/>
    </source>
</evidence>
<keyword evidence="7" id="KW-1185">Reference proteome</keyword>
<dbReference type="Pfam" id="PF01420">
    <property type="entry name" value="Methylase_S"/>
    <property type="match status" value="1"/>
</dbReference>
<dbReference type="GO" id="GO:0003677">
    <property type="term" value="F:DNA binding"/>
    <property type="evidence" value="ECO:0007669"/>
    <property type="project" value="UniProtKB-KW"/>
</dbReference>
<dbReference type="AlphaFoldDB" id="G4NQ38"/>
<dbReference type="Gene3D" id="1.10.287.1120">
    <property type="entry name" value="Bipartite methylase S protein"/>
    <property type="match status" value="1"/>
</dbReference>
<proteinExistence type="inferred from homology"/>
<dbReference type="Proteomes" id="UP000002651">
    <property type="component" value="Chromosome"/>
</dbReference>
<dbReference type="GO" id="GO:0009307">
    <property type="term" value="P:DNA restriction-modification system"/>
    <property type="evidence" value="ECO:0007669"/>
    <property type="project" value="UniProtKB-KW"/>
</dbReference>
<dbReference type="PANTHER" id="PTHR30408:SF12">
    <property type="entry name" value="TYPE I RESTRICTION ENZYME MJAVIII SPECIFICITY SUBUNIT"/>
    <property type="match status" value="1"/>
</dbReference>
<dbReference type="InterPro" id="IPR000055">
    <property type="entry name" value="Restrct_endonuc_typeI_TRD"/>
</dbReference>
<dbReference type="PANTHER" id="PTHR30408">
    <property type="entry name" value="TYPE-1 RESTRICTION ENZYME ECOKI SPECIFICITY PROTEIN"/>
    <property type="match status" value="1"/>
</dbReference>
<feature type="domain" description="Type I restriction modification DNA specificity" evidence="5">
    <location>
        <begin position="2"/>
        <end position="178"/>
    </location>
</feature>
<dbReference type="InterPro" id="IPR044946">
    <property type="entry name" value="Restrct_endonuc_typeI_TRD_sf"/>
</dbReference>
<dbReference type="GeneID" id="11240090"/>
<dbReference type="RefSeq" id="WP_014114350.1">
    <property type="nucleotide sequence ID" value="NC_016047.1"/>
</dbReference>
<evidence type="ECO:0000313" key="6">
    <source>
        <dbReference type="EMBL" id="AEP87287.1"/>
    </source>
</evidence>
<dbReference type="STRING" id="1052585.GYO_2674"/>
<reference evidence="6 7" key="1">
    <citation type="journal article" date="2012" name="J. Bacteriol.">
        <title>Whole-genome sequences of Bacillus subtilis and close relatives.</title>
        <authorList>
            <person name="Earl A.M."/>
            <person name="Eppinger M."/>
            <person name="Fricke W.F."/>
            <person name="Rosovitz M.J."/>
            <person name="Rasko D.A."/>
            <person name="Daugherty S."/>
            <person name="Losick R."/>
            <person name="Kolter R."/>
            <person name="Ravel J."/>
        </authorList>
    </citation>
    <scope>NUCLEOTIDE SEQUENCE [LARGE SCALE GENOMIC DNA]</scope>
    <source>
        <strain evidence="7">DSM 15029 / JCM 12233 / NBRC 101239 / NRRL B-23049 / TU-B-10</strain>
    </source>
</reference>
<dbReference type="SUPFAM" id="SSF116734">
    <property type="entry name" value="DNA methylase specificity domain"/>
    <property type="match status" value="2"/>
</dbReference>
<feature type="coiled-coil region" evidence="4">
    <location>
        <begin position="380"/>
        <end position="407"/>
    </location>
</feature>
<evidence type="ECO:0000256" key="3">
    <source>
        <dbReference type="ARBA" id="ARBA00023125"/>
    </source>
</evidence>
<dbReference type="REBASE" id="40900">
    <property type="entry name" value="S.BsuTUB10ORF2675P"/>
</dbReference>
<keyword evidence="3" id="KW-0238">DNA-binding</keyword>
<sequence>MGDWIKIKLEELAIKMQSGGTPKSDNSSYYNGDIPFVTIEDMTSTKKYLTVTKKNITQDGLQSSSAWLVPENTLLYSIYATLGVPRINKMEVATNQAILNIIPNLNKVDLEFLYYLLDFKRGSILEHSAHTTQSNLNAKIVKNLEFVIPEAIEEQKEIAGVLRSIDKSITLSSQLIEKYNRIKDGLLQELLTKGIDDKGNIRSELTHEFKESPIGIIPKEWGVLPSSQLTKEIKVGIVVKPSQYYVEDGIPMLRSFNVKETGIELTNLVYMSREDNARNSKSILRTGDIVSVRTGNPGVSAIVTEKLDGINCIDLVITKPDLNKMIPEFLVTWINSKGGKSQILKYQGGIAQQHFNVGDMKELLVPKMSIEEQIRIVESMKSIRARIKEEQIRNDKLKRIKKGLMQDLLTGKIHVNELSKKGVAL</sequence>
<dbReference type="Gene3D" id="3.90.220.20">
    <property type="entry name" value="DNA methylase specificity domains"/>
    <property type="match status" value="2"/>
</dbReference>
<dbReference type="KEGG" id="bst:GYO_2674"/>
<dbReference type="CDD" id="cd17275">
    <property type="entry name" value="RMtype1_S_MjaORF132P-TRD1-CR1_like"/>
    <property type="match status" value="1"/>
</dbReference>
<evidence type="ECO:0000256" key="2">
    <source>
        <dbReference type="ARBA" id="ARBA00022747"/>
    </source>
</evidence>
<gene>
    <name evidence="6" type="ordered locus">GYO_2674</name>
</gene>
<organism evidence="6 7">
    <name type="scientific">Bacillus spizizenii (strain DSM 15029 / JCM 12233 / NBRC 101239 / NRRL B-23049 / TU-B-10)</name>
    <name type="common">Bacillus subtilis subsp. spizizenii</name>
    <dbReference type="NCBI Taxonomy" id="1052585"/>
    <lineage>
        <taxon>Bacteria</taxon>
        <taxon>Bacillati</taxon>
        <taxon>Bacillota</taxon>
        <taxon>Bacilli</taxon>
        <taxon>Bacillales</taxon>
        <taxon>Bacillaceae</taxon>
        <taxon>Bacillus</taxon>
    </lineage>
</organism>
<accession>G4NQ38</accession>
<protein>
    <submittedName>
        <fullName evidence="6">Type I restriction-modification enzyme, S subunit</fullName>
    </submittedName>
</protein>
<dbReference type="InterPro" id="IPR052021">
    <property type="entry name" value="Type-I_RS_S_subunit"/>
</dbReference>
<keyword evidence="4" id="KW-0175">Coiled coil</keyword>
<evidence type="ECO:0000256" key="1">
    <source>
        <dbReference type="ARBA" id="ARBA00010923"/>
    </source>
</evidence>